<dbReference type="AlphaFoldDB" id="A0A835UGP3"/>
<sequence length="169" mass="19033">MRKPREKEEVRKAGESNDIVAQEEDEIVRGFLGYYKYMVFFSDPSHIANLGLLNFRIVLLFLLSICILGSQAKAVFKDPVGDAINSNVVNYGSHQIDGSSVGKSWVRLLMGARWALHHCSLPYWGIQGDLNSFLLHRFLEVLACLMGYTEKDLDGFFSLPISPKGQLHV</sequence>
<protein>
    <submittedName>
        <fullName evidence="2">Uncharacterized protein</fullName>
    </submittedName>
</protein>
<dbReference type="EMBL" id="JADCNL010000011">
    <property type="protein sequence ID" value="KAG0460688.1"/>
    <property type="molecule type" value="Genomic_DNA"/>
</dbReference>
<feature type="transmembrane region" description="Helical" evidence="1">
    <location>
        <begin position="47"/>
        <end position="68"/>
    </location>
</feature>
<evidence type="ECO:0000313" key="2">
    <source>
        <dbReference type="EMBL" id="KAG0460688.1"/>
    </source>
</evidence>
<keyword evidence="3" id="KW-1185">Reference proteome</keyword>
<evidence type="ECO:0000313" key="3">
    <source>
        <dbReference type="Proteomes" id="UP000636800"/>
    </source>
</evidence>
<keyword evidence="1" id="KW-0812">Transmembrane</keyword>
<reference evidence="2 3" key="1">
    <citation type="journal article" date="2020" name="Nat. Food">
        <title>A phased Vanilla planifolia genome enables genetic improvement of flavour and production.</title>
        <authorList>
            <person name="Hasing T."/>
            <person name="Tang H."/>
            <person name="Brym M."/>
            <person name="Khazi F."/>
            <person name="Huang T."/>
            <person name="Chambers A.H."/>
        </authorList>
    </citation>
    <scope>NUCLEOTIDE SEQUENCE [LARGE SCALE GENOMIC DNA]</scope>
    <source>
        <tissue evidence="2">Leaf</tissue>
    </source>
</reference>
<name>A0A835UGP3_VANPL</name>
<organism evidence="2 3">
    <name type="scientific">Vanilla planifolia</name>
    <name type="common">Vanilla</name>
    <dbReference type="NCBI Taxonomy" id="51239"/>
    <lineage>
        <taxon>Eukaryota</taxon>
        <taxon>Viridiplantae</taxon>
        <taxon>Streptophyta</taxon>
        <taxon>Embryophyta</taxon>
        <taxon>Tracheophyta</taxon>
        <taxon>Spermatophyta</taxon>
        <taxon>Magnoliopsida</taxon>
        <taxon>Liliopsida</taxon>
        <taxon>Asparagales</taxon>
        <taxon>Orchidaceae</taxon>
        <taxon>Vanilloideae</taxon>
        <taxon>Vanilleae</taxon>
        <taxon>Vanilla</taxon>
    </lineage>
</organism>
<dbReference type="Proteomes" id="UP000636800">
    <property type="component" value="Chromosome 11"/>
</dbReference>
<comment type="caution">
    <text evidence="2">The sequence shown here is derived from an EMBL/GenBank/DDBJ whole genome shotgun (WGS) entry which is preliminary data.</text>
</comment>
<accession>A0A835UGP3</accession>
<dbReference type="OrthoDB" id="341477at2759"/>
<gene>
    <name evidence="2" type="ORF">HPP92_020985</name>
</gene>
<proteinExistence type="predicted"/>
<keyword evidence="1" id="KW-0472">Membrane</keyword>
<keyword evidence="1" id="KW-1133">Transmembrane helix</keyword>
<evidence type="ECO:0000256" key="1">
    <source>
        <dbReference type="SAM" id="Phobius"/>
    </source>
</evidence>